<keyword evidence="2" id="KW-0167">Capsid protein</keyword>
<feature type="region of interest" description="Disordered" evidence="1">
    <location>
        <begin position="760"/>
        <end position="789"/>
    </location>
</feature>
<organism evidence="2 3">
    <name type="scientific">Sphaeropsis sapinea RNA virus 2</name>
    <dbReference type="NCBI Taxonomy" id="73498"/>
    <lineage>
        <taxon>Viruses</taxon>
        <taxon>Riboviria</taxon>
        <taxon>Orthornavirae</taxon>
        <taxon>Duplornaviricota</taxon>
        <taxon>Chrymotiviricetes</taxon>
        <taxon>Ghabrivirales</taxon>
        <taxon>Alphatotivirineae</taxon>
        <taxon>Pseudototiviridae</taxon>
        <taxon>Victorivirus</taxon>
        <taxon>Victorivirus shi</taxon>
    </lineage>
</organism>
<feature type="region of interest" description="Disordered" evidence="1">
    <location>
        <begin position="711"/>
        <end position="731"/>
    </location>
</feature>
<sequence length="789" mass="82935">MAEAPASHHRYPAPLVGTLADPQGGGLAADNQFRRYRAALRIRAPDRGNYLTSTRSIFYEVGRRYGSGGDALAPPPEAAMRIDCSVPINPAEAANFEGLARRFSNFSPQWEMMDLAAIAERLAKGVAAASVYGQGLDTQALRAGQPIRVVALGTLDSPQTASTASVFIPRTVDAVSNDHVFAVLCAAANGAGAAVTTDVLRLDANTNQPIVPAVTGAAFTTACVEALRMVGANMEASGAGDVFAYAVTRAIHSIVSVVAHTDEGGIMRGLLRHDAFRVPYGGINQALRQYPGLPPLASVAQSAVSAWVDAIALKTAAVVAHCDPLVPGAGGLFPTVFVSRGDVPAAPGTAEGDITDAQALSVARQMAADLGRFAPMYMRALTMIFGLRSNSAIAEQHFCTAGARYLDQDGHRIDRHLRHGTVAPYFWVEPTSLIPHDFLGTAAEAADYAAKCSPMGGVRSQPLFEEHRILGHGATANHMSLAFKMRSARTSAFVAAYAASPSVLGNFRLYQFDSASVVLPGDQGPTNGTVADKHAAADPLSSYLWVRGQSAIPAPAEFMNTQSAYGAKVRLIKWDDDWDATRTDAPDEMDFQGSIDWAVTVPTGLAIGASNAPDRAAKRARTRAATALAQVLQQMRGAGPASSPVMEISDVPPDFGGAREEYRNTNNNVFAGNPGAGVIGGEAGAVAPQVPAHRGPPLGPTTHHQALRAPQLPRPGQAGAGGGGAAPPPLPPLVATPFPFFRRPPEETMTALAARPLPFRLPLTRSPSPTTPLPLKAPTVKYRRRPRNE</sequence>
<evidence type="ECO:0000256" key="1">
    <source>
        <dbReference type="SAM" id="MobiDB-lite"/>
    </source>
</evidence>
<dbReference type="Proteomes" id="UP000203241">
    <property type="component" value="Segment"/>
</dbReference>
<accession>Q9YXE5</accession>
<keyword evidence="2" id="KW-0946">Virion</keyword>
<dbReference type="Pfam" id="PF05518">
    <property type="entry name" value="Totivirus_coat"/>
    <property type="match status" value="1"/>
</dbReference>
<evidence type="ECO:0000313" key="3">
    <source>
        <dbReference type="Proteomes" id="UP000203241"/>
    </source>
</evidence>
<dbReference type="KEGG" id="vg:1449636"/>
<dbReference type="RefSeq" id="NP_047559.1">
    <property type="nucleotide sequence ID" value="NC_001964.1"/>
</dbReference>
<dbReference type="EMBL" id="AF039080">
    <property type="protein sequence ID" value="AAD11602.1"/>
    <property type="molecule type" value="Genomic_RNA"/>
</dbReference>
<dbReference type="GeneID" id="1449636"/>
<dbReference type="InterPro" id="IPR008871">
    <property type="entry name" value="Totivirus_coat"/>
</dbReference>
<evidence type="ECO:0000313" key="2">
    <source>
        <dbReference type="EMBL" id="AAD11602.1"/>
    </source>
</evidence>
<keyword evidence="3" id="KW-1185">Reference proteome</keyword>
<protein>
    <submittedName>
        <fullName evidence="2">Coat protein</fullName>
    </submittedName>
</protein>
<dbReference type="OrthoDB" id="2774at10239"/>
<dbReference type="GO" id="GO:0019028">
    <property type="term" value="C:viral capsid"/>
    <property type="evidence" value="ECO:0007669"/>
    <property type="project" value="UniProtKB-KW"/>
</dbReference>
<name>Q9YXE5_9VIRU</name>
<proteinExistence type="predicted"/>
<reference evidence="2 3" key="1">
    <citation type="journal article" date="1998" name="Virology">
        <title>Coinfection of a fungal pathogen by two distinct double-stranded RNA viruses.</title>
        <authorList>
            <person name="Preisig O."/>
            <person name="Wingfield B.D."/>
            <person name="Wingfield M.J."/>
        </authorList>
    </citation>
    <scope>NUCLEOTIDE SEQUENCE [LARGE SCALE GENOMIC DNA]</scope>
</reference>